<accession>A0A444ZZR7</accession>
<dbReference type="AlphaFoldDB" id="A0A444ZZR7"/>
<protein>
    <submittedName>
        <fullName evidence="1">Uncharacterized protein</fullName>
    </submittedName>
</protein>
<gene>
    <name evidence="1" type="ORF">Ahy_B03g064545</name>
</gene>
<sequence>MPSNAFNFLILPSSFIAAHPSVKILIRKMRTPPIFVVVDFTCNGYVIM</sequence>
<name>A0A444ZZR7_ARAHY</name>
<dbReference type="EMBL" id="SDMP01000013">
    <property type="protein sequence ID" value="RYR19673.1"/>
    <property type="molecule type" value="Genomic_DNA"/>
</dbReference>
<comment type="caution">
    <text evidence="1">The sequence shown here is derived from an EMBL/GenBank/DDBJ whole genome shotgun (WGS) entry which is preliminary data.</text>
</comment>
<evidence type="ECO:0000313" key="2">
    <source>
        <dbReference type="Proteomes" id="UP000289738"/>
    </source>
</evidence>
<organism evidence="1 2">
    <name type="scientific">Arachis hypogaea</name>
    <name type="common">Peanut</name>
    <dbReference type="NCBI Taxonomy" id="3818"/>
    <lineage>
        <taxon>Eukaryota</taxon>
        <taxon>Viridiplantae</taxon>
        <taxon>Streptophyta</taxon>
        <taxon>Embryophyta</taxon>
        <taxon>Tracheophyta</taxon>
        <taxon>Spermatophyta</taxon>
        <taxon>Magnoliopsida</taxon>
        <taxon>eudicotyledons</taxon>
        <taxon>Gunneridae</taxon>
        <taxon>Pentapetalae</taxon>
        <taxon>rosids</taxon>
        <taxon>fabids</taxon>
        <taxon>Fabales</taxon>
        <taxon>Fabaceae</taxon>
        <taxon>Papilionoideae</taxon>
        <taxon>50 kb inversion clade</taxon>
        <taxon>dalbergioids sensu lato</taxon>
        <taxon>Dalbergieae</taxon>
        <taxon>Pterocarpus clade</taxon>
        <taxon>Arachis</taxon>
    </lineage>
</organism>
<evidence type="ECO:0000313" key="1">
    <source>
        <dbReference type="EMBL" id="RYR19673.1"/>
    </source>
</evidence>
<keyword evidence="2" id="KW-1185">Reference proteome</keyword>
<reference evidence="1 2" key="1">
    <citation type="submission" date="2019-01" db="EMBL/GenBank/DDBJ databases">
        <title>Sequencing of cultivated peanut Arachis hypogaea provides insights into genome evolution and oil improvement.</title>
        <authorList>
            <person name="Chen X."/>
        </authorList>
    </citation>
    <scope>NUCLEOTIDE SEQUENCE [LARGE SCALE GENOMIC DNA]</scope>
    <source>
        <strain evidence="2">cv. Fuhuasheng</strain>
        <tissue evidence="1">Leaves</tissue>
    </source>
</reference>
<proteinExistence type="predicted"/>
<dbReference type="Proteomes" id="UP000289738">
    <property type="component" value="Chromosome B03"/>
</dbReference>